<feature type="region of interest" description="Disordered" evidence="1">
    <location>
        <begin position="1"/>
        <end position="66"/>
    </location>
</feature>
<evidence type="ECO:0000256" key="1">
    <source>
        <dbReference type="SAM" id="MobiDB-lite"/>
    </source>
</evidence>
<reference evidence="2" key="1">
    <citation type="journal article" date="2020" name="Stud. Mycol.">
        <title>101 Dothideomycetes genomes: a test case for predicting lifestyles and emergence of pathogens.</title>
        <authorList>
            <person name="Haridas S."/>
            <person name="Albert R."/>
            <person name="Binder M."/>
            <person name="Bloem J."/>
            <person name="Labutti K."/>
            <person name="Salamov A."/>
            <person name="Andreopoulos B."/>
            <person name="Baker S."/>
            <person name="Barry K."/>
            <person name="Bills G."/>
            <person name="Bluhm B."/>
            <person name="Cannon C."/>
            <person name="Castanera R."/>
            <person name="Culley D."/>
            <person name="Daum C."/>
            <person name="Ezra D."/>
            <person name="Gonzalez J."/>
            <person name="Henrissat B."/>
            <person name="Kuo A."/>
            <person name="Liang C."/>
            <person name="Lipzen A."/>
            <person name="Lutzoni F."/>
            <person name="Magnuson J."/>
            <person name="Mondo S."/>
            <person name="Nolan M."/>
            <person name="Ohm R."/>
            <person name="Pangilinan J."/>
            <person name="Park H.-J."/>
            <person name="Ramirez L."/>
            <person name="Alfaro M."/>
            <person name="Sun H."/>
            <person name="Tritt A."/>
            <person name="Yoshinaga Y."/>
            <person name="Zwiers L.-H."/>
            <person name="Turgeon B."/>
            <person name="Goodwin S."/>
            <person name="Spatafora J."/>
            <person name="Crous P."/>
            <person name="Grigoriev I."/>
        </authorList>
    </citation>
    <scope>NUCLEOTIDE SEQUENCE</scope>
    <source>
        <strain evidence="2">CBS 122681</strain>
    </source>
</reference>
<keyword evidence="3" id="KW-1185">Reference proteome</keyword>
<dbReference type="EMBL" id="MU004342">
    <property type="protein sequence ID" value="KAF2655926.1"/>
    <property type="molecule type" value="Genomic_DNA"/>
</dbReference>
<dbReference type="AlphaFoldDB" id="A0A6A6T7X5"/>
<dbReference type="Proteomes" id="UP000799324">
    <property type="component" value="Unassembled WGS sequence"/>
</dbReference>
<accession>A0A6A6T7X5</accession>
<evidence type="ECO:0000313" key="2">
    <source>
        <dbReference type="EMBL" id="KAF2655926.1"/>
    </source>
</evidence>
<dbReference type="OrthoDB" id="5275938at2759"/>
<feature type="region of interest" description="Disordered" evidence="1">
    <location>
        <begin position="124"/>
        <end position="150"/>
    </location>
</feature>
<feature type="compositionally biased region" description="Polar residues" evidence="1">
    <location>
        <begin position="27"/>
        <end position="38"/>
    </location>
</feature>
<sequence length="500" mass="56054">MARSVSGRLRRLSQSIPRPPWPPFGPKTQTQEPVQSETPLDGSSHPDEPGPSQQMPVEQSILDEDAGPAIEETIQDLIDVPDISAIPQEPENTTLHTLPPGETDTPSNHISSQERLAVPTIIINDAPQSRAQKRQSRVTVDSQPKDKYHKQAPRPVIIEKKGLLTIIVGASRSAGPEALVVSLDLARRVSDMLAWTINQNAQTTRLTHKTLHLPHDSPKMLQQVMRIAHFQFDKVLDEISFPELVDLAQLSGRYGLNAFLMHYIPGWLEPHRRTLVREGYEEWLLVAYQFGREAEYRKLARHLAMVCAVDSTGNLLSPGVGGRIEGAFPPGSLDQIRRTRFATVTSIFRAVYGHIYSFTQSNQCEARLDSAIFTEEDAQRERSTCTFINQGVLRRTLDDIQFYPRAQVKQNGNLQIGYKVPACKDSINFLLGQLKSMEAIVARFTVDGKVNLPRDRHVGCDAGKKLVDRVVRFVEQVDDPVSESTTRELRKNGSLMKKEL</sequence>
<gene>
    <name evidence="2" type="ORF">K491DRAFT_405138</name>
</gene>
<protein>
    <submittedName>
        <fullName evidence="2">Uncharacterized protein</fullName>
    </submittedName>
</protein>
<proteinExistence type="predicted"/>
<name>A0A6A6T7X5_9PLEO</name>
<evidence type="ECO:0000313" key="3">
    <source>
        <dbReference type="Proteomes" id="UP000799324"/>
    </source>
</evidence>
<organism evidence="2 3">
    <name type="scientific">Lophiostoma macrostomum CBS 122681</name>
    <dbReference type="NCBI Taxonomy" id="1314788"/>
    <lineage>
        <taxon>Eukaryota</taxon>
        <taxon>Fungi</taxon>
        <taxon>Dikarya</taxon>
        <taxon>Ascomycota</taxon>
        <taxon>Pezizomycotina</taxon>
        <taxon>Dothideomycetes</taxon>
        <taxon>Pleosporomycetidae</taxon>
        <taxon>Pleosporales</taxon>
        <taxon>Lophiostomataceae</taxon>
        <taxon>Lophiostoma</taxon>
    </lineage>
</organism>
<feature type="region of interest" description="Disordered" evidence="1">
    <location>
        <begin position="90"/>
        <end position="111"/>
    </location>
</feature>